<protein>
    <recommendedName>
        <fullName evidence="4">NACHT domain-containing protein</fullName>
    </recommendedName>
</protein>
<keyword evidence="1" id="KW-0472">Membrane</keyword>
<feature type="transmembrane region" description="Helical" evidence="1">
    <location>
        <begin position="745"/>
        <end position="773"/>
    </location>
</feature>
<dbReference type="Gene3D" id="3.40.50.300">
    <property type="entry name" value="P-loop containing nucleotide triphosphate hydrolases"/>
    <property type="match status" value="1"/>
</dbReference>
<dbReference type="RefSeq" id="WP_239168997.1">
    <property type="nucleotide sequence ID" value="NZ_BAAABO010000007.1"/>
</dbReference>
<keyword evidence="1" id="KW-1133">Transmembrane helix</keyword>
<gene>
    <name evidence="2" type="ORF">Ade02nite_47190</name>
</gene>
<keyword evidence="1" id="KW-0812">Transmembrane</keyword>
<feature type="transmembrane region" description="Helical" evidence="1">
    <location>
        <begin position="649"/>
        <end position="670"/>
    </location>
</feature>
<feature type="transmembrane region" description="Helical" evidence="1">
    <location>
        <begin position="576"/>
        <end position="601"/>
    </location>
</feature>
<dbReference type="SUPFAM" id="SSF52540">
    <property type="entry name" value="P-loop containing nucleoside triphosphate hydrolases"/>
    <property type="match status" value="1"/>
</dbReference>
<feature type="transmembrane region" description="Helical" evidence="1">
    <location>
        <begin position="480"/>
        <end position="500"/>
    </location>
</feature>
<dbReference type="EMBL" id="BOMI01000090">
    <property type="protein sequence ID" value="GID76078.1"/>
    <property type="molecule type" value="Genomic_DNA"/>
</dbReference>
<sequence length="818" mass="86266">MPSRGASRLALLAVGVVLGGLAFAAGIALLSDKLLANADQMASVVGLPVAVMGLLLTVRSITVARRGASGDETMAVSLTRQLRKDWGSELYARHLVDSDLIATRYEPADGDIGASVKDVETDPATNSRTKVTLSGTLTDLGDRFRELPRGRLVILGEAGTGKSVLAMALTVQLLDRRKAGQPVPILLSMTGWPPSLDLRGWLTGQLAENNLGGYAGLLDSGLLLPVLDGLDELGHDEQDAAYEALCEAAAQGEKFAMTCRTAAYADVVHRSGRRMPGAAVIGVRPLTADLVSSYLDGDAWRPVRMAITADPPTHPAVAEVLRTPLMAHLARTAYGVPGADPADLLDLHEVEELRGCLLAAYLPALYHGSGAPPSDRLRFLARKAGETFSWWTLHRTVRRWPDRVAALTCGVLTAASILLSFPSFAFEPMAVTAPTALFLGFLGPAGDSPRPLAGSLLRIGLVVAVPVVLILGTAEAIDGGWSTGFVVFVLLSSLLVAVSYHLGRVLAALAAAPWPIDAALCRRTLLGVVLFGLAYLPMPLSGAEIAALVGMALAGAAAAAFVRVDERPVPPDSLMTYLRALVRLGAPVAVAAATATAMSAIPTRGLDLYFPLYLTMVAVPAALATGTLAVVGARGAAPPTTVLKPAWRAGIAAALVFAVLFLIFTVAGVVDGSPPGDYIPFALVFSAVVGGMVFALVLIARYVTPSQRDLDRSRPTTTLRRDRRAVLIIAGTSMPALVFSRGDVFGVGCLILVMVLISGGTRWPAFAAARLLLAGADRKLPWRIMAFLADAHDRGVLRRVGAAYQFRHEHIRRYLRDH</sequence>
<feature type="transmembrane region" description="Helical" evidence="1">
    <location>
        <begin position="40"/>
        <end position="58"/>
    </location>
</feature>
<name>A0ABQ3Y7X4_9ACTN</name>
<dbReference type="InterPro" id="IPR027417">
    <property type="entry name" value="P-loop_NTPase"/>
</dbReference>
<comment type="caution">
    <text evidence="2">The sequence shown here is derived from an EMBL/GenBank/DDBJ whole genome shotgun (WGS) entry which is preliminary data.</text>
</comment>
<reference evidence="2 3" key="1">
    <citation type="submission" date="2021-01" db="EMBL/GenBank/DDBJ databases">
        <title>Whole genome shotgun sequence of Actinoplanes deccanensis NBRC 13994.</title>
        <authorList>
            <person name="Komaki H."/>
            <person name="Tamura T."/>
        </authorList>
    </citation>
    <scope>NUCLEOTIDE SEQUENCE [LARGE SCALE GENOMIC DNA]</scope>
    <source>
        <strain evidence="2 3">NBRC 13994</strain>
    </source>
</reference>
<feature type="transmembrane region" description="Helical" evidence="1">
    <location>
        <begin position="404"/>
        <end position="422"/>
    </location>
</feature>
<proteinExistence type="predicted"/>
<keyword evidence="3" id="KW-1185">Reference proteome</keyword>
<evidence type="ECO:0000313" key="3">
    <source>
        <dbReference type="Proteomes" id="UP000609879"/>
    </source>
</evidence>
<dbReference type="Proteomes" id="UP000609879">
    <property type="component" value="Unassembled WGS sequence"/>
</dbReference>
<evidence type="ECO:0000256" key="1">
    <source>
        <dbReference type="SAM" id="Phobius"/>
    </source>
</evidence>
<feature type="transmembrane region" description="Helical" evidence="1">
    <location>
        <begin position="545"/>
        <end position="564"/>
    </location>
</feature>
<feature type="transmembrane region" description="Helical" evidence="1">
    <location>
        <begin position="613"/>
        <end position="637"/>
    </location>
</feature>
<feature type="transmembrane region" description="Helical" evidence="1">
    <location>
        <begin position="456"/>
        <end position="474"/>
    </location>
</feature>
<organism evidence="2 3">
    <name type="scientific">Paractinoplanes deccanensis</name>
    <dbReference type="NCBI Taxonomy" id="113561"/>
    <lineage>
        <taxon>Bacteria</taxon>
        <taxon>Bacillati</taxon>
        <taxon>Actinomycetota</taxon>
        <taxon>Actinomycetes</taxon>
        <taxon>Micromonosporales</taxon>
        <taxon>Micromonosporaceae</taxon>
        <taxon>Paractinoplanes</taxon>
    </lineage>
</organism>
<evidence type="ECO:0000313" key="2">
    <source>
        <dbReference type="EMBL" id="GID76078.1"/>
    </source>
</evidence>
<accession>A0ABQ3Y7X4</accession>
<feature type="transmembrane region" description="Helical" evidence="1">
    <location>
        <begin position="682"/>
        <end position="703"/>
    </location>
</feature>
<evidence type="ECO:0008006" key="4">
    <source>
        <dbReference type="Google" id="ProtNLM"/>
    </source>
</evidence>